<feature type="region of interest" description="Disordered" evidence="7">
    <location>
        <begin position="146"/>
        <end position="187"/>
    </location>
</feature>
<feature type="region of interest" description="Disordered" evidence="7">
    <location>
        <begin position="598"/>
        <end position="617"/>
    </location>
</feature>
<dbReference type="PANTHER" id="PTHR23513">
    <property type="entry name" value="INTEGRAL MEMBRANE EFFLUX PROTEIN-RELATED"/>
    <property type="match status" value="1"/>
</dbReference>
<evidence type="ECO:0000256" key="4">
    <source>
        <dbReference type="ARBA" id="ARBA00022692"/>
    </source>
</evidence>
<feature type="transmembrane region" description="Helical" evidence="8">
    <location>
        <begin position="262"/>
        <end position="282"/>
    </location>
</feature>
<dbReference type="InterPro" id="IPR036259">
    <property type="entry name" value="MFS_trans_sf"/>
</dbReference>
<feature type="compositionally biased region" description="Low complexity" evidence="7">
    <location>
        <begin position="57"/>
        <end position="93"/>
    </location>
</feature>
<evidence type="ECO:0000313" key="11">
    <source>
        <dbReference type="Proteomes" id="UP001059597"/>
    </source>
</evidence>
<accession>A0ABM8A2E7</accession>
<feature type="domain" description="Major facilitator superfamily (MFS) profile" evidence="9">
    <location>
        <begin position="196"/>
        <end position="581"/>
    </location>
</feature>
<proteinExistence type="predicted"/>
<keyword evidence="6 8" id="KW-0472">Membrane</keyword>
<feature type="compositionally biased region" description="Low complexity" evidence="7">
    <location>
        <begin position="146"/>
        <end position="166"/>
    </location>
</feature>
<feature type="transmembrane region" description="Helical" evidence="8">
    <location>
        <begin position="405"/>
        <end position="426"/>
    </location>
</feature>
<feature type="transmembrane region" description="Helical" evidence="8">
    <location>
        <begin position="555"/>
        <end position="578"/>
    </location>
</feature>
<feature type="region of interest" description="Disordered" evidence="7">
    <location>
        <begin position="1"/>
        <end position="93"/>
    </location>
</feature>
<feature type="transmembrane region" description="Helical" evidence="8">
    <location>
        <begin position="354"/>
        <end position="374"/>
    </location>
</feature>
<evidence type="ECO:0000256" key="7">
    <source>
        <dbReference type="SAM" id="MobiDB-lite"/>
    </source>
</evidence>
<sequence length="617" mass="63263">MSTGPGAHSAPAPNSYDNAVHGDATYGDTVHDDTVRGDAVHGDANPDTAIPVHSTSADVTAPDVTTPDATAPDATTPEVTRADAAGGDAAKAASRIRARGGRIAAPAAAPAAAAPAAPSGTAGPGPAAAGTDTAGTAAVNSSLGAPAATGARASSGAHASSGARVAPGARTANGPAAAPRTETPRKGTFSSLRIRNYRLFATGQMVSNTGTWMQRIAQDWLVLSLTGSSAAVGITTALQFLPMLLFGLYGGVIADRFAKRKLLLLTQSAMGLTGLALAALTLTGHVQVWHVYLVAFLLGLVTVVDNPARQAFVSEMVGQDELRNAVSLNSANFQSARLIGPAVAGVLITAFGSGWAFLLNGLSFVAPVAGLLMMRTAELHKVDRVPRSKGQLREGLRYVSGRPDLIWPIVLVGFIGTFGFNFPIWLTAFVYHVFHQGAGTYALFNGLMAAGSLIGALLAARRGSSRLRLLVGAALLFGLLEVTAALAPSFWVFAALLAPIGMVGLTINVTANSSVQMATDPLMRGRVMSLFMMVFMGGTPLGAPIVGWVTDAFGARIGFLAGGLISMAAAALIGLILARVGGLRLKIDLRPGHPHVRFVPRVPGSTRSEEQELAPAA</sequence>
<dbReference type="CDD" id="cd06173">
    <property type="entry name" value="MFS_MefA_like"/>
    <property type="match status" value="1"/>
</dbReference>
<feature type="transmembrane region" description="Helical" evidence="8">
    <location>
        <begin position="438"/>
        <end position="460"/>
    </location>
</feature>
<organism evidence="10 11">
    <name type="scientific">Streptomyces nigrescens</name>
    <dbReference type="NCBI Taxonomy" id="1920"/>
    <lineage>
        <taxon>Bacteria</taxon>
        <taxon>Bacillati</taxon>
        <taxon>Actinomycetota</taxon>
        <taxon>Actinomycetes</taxon>
        <taxon>Kitasatosporales</taxon>
        <taxon>Streptomycetaceae</taxon>
        <taxon>Streptomyces</taxon>
    </lineage>
</organism>
<keyword evidence="5 8" id="KW-1133">Transmembrane helix</keyword>
<keyword evidence="11" id="KW-1185">Reference proteome</keyword>
<evidence type="ECO:0000256" key="1">
    <source>
        <dbReference type="ARBA" id="ARBA00004651"/>
    </source>
</evidence>
<reference evidence="10" key="1">
    <citation type="submission" date="2022-06" db="EMBL/GenBank/DDBJ databases">
        <title>Complete genome sequence of Streptomyces nigrescens HEK616.</title>
        <authorList>
            <person name="Asamizu S."/>
            <person name="Onaka H."/>
        </authorList>
    </citation>
    <scope>NUCLEOTIDE SEQUENCE</scope>
    <source>
        <strain evidence="10">HEK616</strain>
    </source>
</reference>
<dbReference type="Proteomes" id="UP001059597">
    <property type="component" value="Chromosome"/>
</dbReference>
<dbReference type="EMBL" id="AP026073">
    <property type="protein sequence ID" value="BDM72826.1"/>
    <property type="molecule type" value="Genomic_DNA"/>
</dbReference>
<keyword evidence="4 8" id="KW-0812">Transmembrane</keyword>
<evidence type="ECO:0000256" key="2">
    <source>
        <dbReference type="ARBA" id="ARBA00022448"/>
    </source>
</evidence>
<dbReference type="Pfam" id="PF05977">
    <property type="entry name" value="MFS_3"/>
    <property type="match status" value="1"/>
</dbReference>
<dbReference type="InterPro" id="IPR020846">
    <property type="entry name" value="MFS_dom"/>
</dbReference>
<feature type="transmembrane region" description="Helical" evidence="8">
    <location>
        <begin position="530"/>
        <end position="549"/>
    </location>
</feature>
<dbReference type="Gene3D" id="1.20.1250.20">
    <property type="entry name" value="MFS general substrate transporter like domains"/>
    <property type="match status" value="1"/>
</dbReference>
<dbReference type="SUPFAM" id="SSF103473">
    <property type="entry name" value="MFS general substrate transporter"/>
    <property type="match status" value="1"/>
</dbReference>
<feature type="transmembrane region" description="Helical" evidence="8">
    <location>
        <begin position="467"/>
        <end position="484"/>
    </location>
</feature>
<evidence type="ECO:0000259" key="9">
    <source>
        <dbReference type="PROSITE" id="PS50850"/>
    </source>
</evidence>
<feature type="compositionally biased region" description="Basic and acidic residues" evidence="7">
    <location>
        <begin position="29"/>
        <end position="41"/>
    </location>
</feature>
<evidence type="ECO:0000256" key="5">
    <source>
        <dbReference type="ARBA" id="ARBA00022989"/>
    </source>
</evidence>
<feature type="transmembrane region" description="Helical" evidence="8">
    <location>
        <begin position="490"/>
        <end position="509"/>
    </location>
</feature>
<name>A0ABM8A2E7_STRNI</name>
<evidence type="ECO:0000256" key="3">
    <source>
        <dbReference type="ARBA" id="ARBA00022475"/>
    </source>
</evidence>
<dbReference type="PANTHER" id="PTHR23513:SF11">
    <property type="entry name" value="STAPHYLOFERRIN A TRANSPORTER"/>
    <property type="match status" value="1"/>
</dbReference>
<evidence type="ECO:0000256" key="6">
    <source>
        <dbReference type="ARBA" id="ARBA00023136"/>
    </source>
</evidence>
<dbReference type="PROSITE" id="PS50850">
    <property type="entry name" value="MFS"/>
    <property type="match status" value="1"/>
</dbReference>
<feature type="region of interest" description="Disordered" evidence="7">
    <location>
        <begin position="114"/>
        <end position="134"/>
    </location>
</feature>
<protein>
    <recommendedName>
        <fullName evidence="9">Major facilitator superfamily (MFS) profile domain-containing protein</fullName>
    </recommendedName>
</protein>
<keyword evidence="2" id="KW-0813">Transport</keyword>
<comment type="subcellular location">
    <subcellularLocation>
        <location evidence="1">Cell membrane</location>
        <topology evidence="1">Multi-pass membrane protein</topology>
    </subcellularLocation>
</comment>
<gene>
    <name evidence="10" type="ORF">HEK616_63130</name>
</gene>
<evidence type="ECO:0000256" key="8">
    <source>
        <dbReference type="SAM" id="Phobius"/>
    </source>
</evidence>
<feature type="transmembrane region" description="Helical" evidence="8">
    <location>
        <begin position="220"/>
        <end position="250"/>
    </location>
</feature>
<dbReference type="InterPro" id="IPR010290">
    <property type="entry name" value="TM_effector"/>
</dbReference>
<keyword evidence="3" id="KW-1003">Cell membrane</keyword>
<evidence type="ECO:0000313" key="10">
    <source>
        <dbReference type="EMBL" id="BDM72826.1"/>
    </source>
</evidence>